<accession>A0A0D2NNM8</accession>
<evidence type="ECO:0000313" key="2">
    <source>
        <dbReference type="EMBL" id="KJA20429.1"/>
    </source>
</evidence>
<proteinExistence type="predicted"/>
<dbReference type="AlphaFoldDB" id="A0A0D2NNM8"/>
<keyword evidence="3" id="KW-1185">Reference proteome</keyword>
<feature type="compositionally biased region" description="Polar residues" evidence="1">
    <location>
        <begin position="42"/>
        <end position="52"/>
    </location>
</feature>
<feature type="compositionally biased region" description="Polar residues" evidence="1">
    <location>
        <begin position="25"/>
        <end position="35"/>
    </location>
</feature>
<feature type="region of interest" description="Disordered" evidence="1">
    <location>
        <begin position="1"/>
        <end position="56"/>
    </location>
</feature>
<gene>
    <name evidence="2" type="ORF">HYPSUDRAFT_56046</name>
</gene>
<evidence type="ECO:0000313" key="3">
    <source>
        <dbReference type="Proteomes" id="UP000054270"/>
    </source>
</evidence>
<name>A0A0D2NNM8_HYPSF</name>
<evidence type="ECO:0000256" key="1">
    <source>
        <dbReference type="SAM" id="MobiDB-lite"/>
    </source>
</evidence>
<protein>
    <submittedName>
        <fullName evidence="2">Uncharacterized protein</fullName>
    </submittedName>
</protein>
<reference evidence="3" key="1">
    <citation type="submission" date="2014-04" db="EMBL/GenBank/DDBJ databases">
        <title>Evolutionary Origins and Diversification of the Mycorrhizal Mutualists.</title>
        <authorList>
            <consortium name="DOE Joint Genome Institute"/>
            <consortium name="Mycorrhizal Genomics Consortium"/>
            <person name="Kohler A."/>
            <person name="Kuo A."/>
            <person name="Nagy L.G."/>
            <person name="Floudas D."/>
            <person name="Copeland A."/>
            <person name="Barry K.W."/>
            <person name="Cichocki N."/>
            <person name="Veneault-Fourrey C."/>
            <person name="LaButti K."/>
            <person name="Lindquist E.A."/>
            <person name="Lipzen A."/>
            <person name="Lundell T."/>
            <person name="Morin E."/>
            <person name="Murat C."/>
            <person name="Riley R."/>
            <person name="Ohm R."/>
            <person name="Sun H."/>
            <person name="Tunlid A."/>
            <person name="Henrissat B."/>
            <person name="Grigoriev I.V."/>
            <person name="Hibbett D.S."/>
            <person name="Martin F."/>
        </authorList>
    </citation>
    <scope>NUCLEOTIDE SEQUENCE [LARGE SCALE GENOMIC DNA]</scope>
    <source>
        <strain evidence="3">FD-334 SS-4</strain>
    </source>
</reference>
<feature type="compositionally biased region" description="Basic and acidic residues" evidence="1">
    <location>
        <begin position="12"/>
        <end position="24"/>
    </location>
</feature>
<dbReference type="Proteomes" id="UP000054270">
    <property type="component" value="Unassembled WGS sequence"/>
</dbReference>
<sequence length="191" mass="21228">MSSSSSSPLDAQRYDLSKRPESRRINTIQPSSSTLHSEDSKSVSFKTESPSVSEPLLGQKTSNYLQALFPILTKNHSKSLRDALYGACRISPAQNFASENYSGDGDSSHTTIRVILPRKSFNVLSSCMSIPCASLDAVDCIRADHFDQERVIQEWCEKEIKGEDPASIEVRYDQVKTRCHFTPESCTSPES</sequence>
<organism evidence="2 3">
    <name type="scientific">Hypholoma sublateritium (strain FD-334 SS-4)</name>
    <dbReference type="NCBI Taxonomy" id="945553"/>
    <lineage>
        <taxon>Eukaryota</taxon>
        <taxon>Fungi</taxon>
        <taxon>Dikarya</taxon>
        <taxon>Basidiomycota</taxon>
        <taxon>Agaricomycotina</taxon>
        <taxon>Agaricomycetes</taxon>
        <taxon>Agaricomycetidae</taxon>
        <taxon>Agaricales</taxon>
        <taxon>Agaricineae</taxon>
        <taxon>Strophariaceae</taxon>
        <taxon>Hypholoma</taxon>
    </lineage>
</organism>
<dbReference type="EMBL" id="KN817567">
    <property type="protein sequence ID" value="KJA20429.1"/>
    <property type="molecule type" value="Genomic_DNA"/>
</dbReference>